<dbReference type="EMBL" id="JAATJM010000001">
    <property type="protein sequence ID" value="NJC41619.1"/>
    <property type="molecule type" value="Genomic_DNA"/>
</dbReference>
<dbReference type="GO" id="GO:0044781">
    <property type="term" value="P:bacterial-type flagellum organization"/>
    <property type="evidence" value="ECO:0007669"/>
    <property type="project" value="UniProtKB-UniRule"/>
</dbReference>
<dbReference type="Gene3D" id="2.30.30.910">
    <property type="match status" value="1"/>
</dbReference>
<evidence type="ECO:0000256" key="3">
    <source>
        <dbReference type="ARBA" id="ARBA00022795"/>
    </source>
</evidence>
<protein>
    <recommendedName>
        <fullName evidence="2 5">Basal-body rod modification protein FlgD</fullName>
    </recommendedName>
</protein>
<dbReference type="InterPro" id="IPR025965">
    <property type="entry name" value="FlgD/Vpr_Ig-like"/>
</dbReference>
<evidence type="ECO:0000259" key="7">
    <source>
        <dbReference type="Pfam" id="PF13861"/>
    </source>
</evidence>
<keyword evidence="8" id="KW-0966">Cell projection</keyword>
<dbReference type="InterPro" id="IPR005648">
    <property type="entry name" value="FlgD"/>
</dbReference>
<feature type="domain" description="FlgD Tudor-like" evidence="7">
    <location>
        <begin position="85"/>
        <end position="214"/>
    </location>
</feature>
<comment type="function">
    <text evidence="4 5">Required for flagellar hook formation. May act as a scaffolding protein.</text>
</comment>
<keyword evidence="8" id="KW-0969">Cilium</keyword>
<keyword evidence="3 5" id="KW-1005">Bacterial flagellum biogenesis</keyword>
<name>A0A7X5YN09_9CAUL</name>
<sequence>MVDAVTTTNNATSRINAGTGMLASNFETFLTLLTSQLKNQDPLSPVDSNQFTAQLTQMAGVEQQLLTNDLLKSLVSAQGGGGLAGAANYIGKEATAAWSATKFTDGEAEWNYEIASNAASVKLEVLDGSGNVVWSGDAPNKTTGVHEFAWDGEATSGNDGQEGQVYSLRITAKNAAGGAIDAQVLTKGRITGVEMYDGEAYLTVGNSILPLSSVIALEEARTAATPPPADEEDESLLASIASSLNPMKLFS</sequence>
<evidence type="ECO:0000256" key="5">
    <source>
        <dbReference type="RuleBase" id="RU362076"/>
    </source>
</evidence>
<evidence type="ECO:0000313" key="8">
    <source>
        <dbReference type="EMBL" id="NJC41619.1"/>
    </source>
</evidence>
<dbReference type="InterPro" id="IPR025963">
    <property type="entry name" value="FLgD_Tudor"/>
</dbReference>
<feature type="domain" description="FlgD/Vpr Ig-like" evidence="6">
    <location>
        <begin position="104"/>
        <end position="175"/>
    </location>
</feature>
<dbReference type="RefSeq" id="WP_168046871.1">
    <property type="nucleotide sequence ID" value="NZ_JAATJM010000001.1"/>
</dbReference>
<evidence type="ECO:0000259" key="6">
    <source>
        <dbReference type="Pfam" id="PF13860"/>
    </source>
</evidence>
<accession>A0A7X5YN09</accession>
<proteinExistence type="inferred from homology"/>
<organism evidence="8 9">
    <name type="scientific">Brevundimonas alba</name>
    <dbReference type="NCBI Taxonomy" id="74314"/>
    <lineage>
        <taxon>Bacteria</taxon>
        <taxon>Pseudomonadati</taxon>
        <taxon>Pseudomonadota</taxon>
        <taxon>Alphaproteobacteria</taxon>
        <taxon>Caulobacterales</taxon>
        <taxon>Caulobacteraceae</taxon>
        <taxon>Brevundimonas</taxon>
    </lineage>
</organism>
<reference evidence="8 9" key="1">
    <citation type="submission" date="2020-03" db="EMBL/GenBank/DDBJ databases">
        <title>Genomic Encyclopedia of Type Strains, Phase IV (KMG-IV): sequencing the most valuable type-strain genomes for metagenomic binning, comparative biology and taxonomic classification.</title>
        <authorList>
            <person name="Goeker M."/>
        </authorList>
    </citation>
    <scope>NUCLEOTIDE SEQUENCE [LARGE SCALE GENOMIC DNA]</scope>
    <source>
        <strain evidence="8 9">DSM 4736</strain>
    </source>
</reference>
<evidence type="ECO:0000256" key="1">
    <source>
        <dbReference type="ARBA" id="ARBA00010577"/>
    </source>
</evidence>
<keyword evidence="8" id="KW-0282">Flagellum</keyword>
<comment type="caution">
    <text evidence="8">The sequence shown here is derived from an EMBL/GenBank/DDBJ whole genome shotgun (WGS) entry which is preliminary data.</text>
</comment>
<dbReference type="Pfam" id="PF03963">
    <property type="entry name" value="FlgD"/>
    <property type="match status" value="1"/>
</dbReference>
<dbReference type="Proteomes" id="UP000587415">
    <property type="component" value="Unassembled WGS sequence"/>
</dbReference>
<evidence type="ECO:0000256" key="2">
    <source>
        <dbReference type="ARBA" id="ARBA00016013"/>
    </source>
</evidence>
<dbReference type="Gene3D" id="2.60.40.4070">
    <property type="match status" value="1"/>
</dbReference>
<dbReference type="AlphaFoldDB" id="A0A7X5YN09"/>
<gene>
    <name evidence="8" type="ORF">GGQ87_001877</name>
</gene>
<dbReference type="Pfam" id="PF13861">
    <property type="entry name" value="FLgD_tudor"/>
    <property type="match status" value="1"/>
</dbReference>
<evidence type="ECO:0000256" key="4">
    <source>
        <dbReference type="ARBA" id="ARBA00024746"/>
    </source>
</evidence>
<dbReference type="Pfam" id="PF13860">
    <property type="entry name" value="FlgD_ig"/>
    <property type="match status" value="1"/>
</dbReference>
<comment type="similarity">
    <text evidence="1 5">Belongs to the FlgD family.</text>
</comment>
<evidence type="ECO:0000313" key="9">
    <source>
        <dbReference type="Proteomes" id="UP000587415"/>
    </source>
</evidence>
<keyword evidence="9" id="KW-1185">Reference proteome</keyword>